<keyword evidence="1 2" id="KW-0833">Ubl conjugation pathway</keyword>
<accession>A0ABM0H0F8</accession>
<dbReference type="PROSITE" id="PS50237">
    <property type="entry name" value="HECT"/>
    <property type="match status" value="1"/>
</dbReference>
<evidence type="ECO:0000259" key="3">
    <source>
        <dbReference type="PROSITE" id="PS50237"/>
    </source>
</evidence>
<organism evidence="4 5">
    <name type="scientific">Saccoglossus kowalevskii</name>
    <name type="common">Acorn worm</name>
    <dbReference type="NCBI Taxonomy" id="10224"/>
    <lineage>
        <taxon>Eukaryota</taxon>
        <taxon>Metazoa</taxon>
        <taxon>Hemichordata</taxon>
        <taxon>Enteropneusta</taxon>
        <taxon>Harrimaniidae</taxon>
        <taxon>Saccoglossus</taxon>
    </lineage>
</organism>
<feature type="active site" description="Glycyl thioester intermediate" evidence="2">
    <location>
        <position position="384"/>
    </location>
</feature>
<evidence type="ECO:0000256" key="1">
    <source>
        <dbReference type="ARBA" id="ARBA00022786"/>
    </source>
</evidence>
<proteinExistence type="predicted"/>
<dbReference type="SUPFAM" id="SSF56204">
    <property type="entry name" value="Hect, E3 ligase catalytic domain"/>
    <property type="match status" value="1"/>
</dbReference>
<evidence type="ECO:0000313" key="5">
    <source>
        <dbReference type="RefSeq" id="XP_002741453.1"/>
    </source>
</evidence>
<evidence type="ECO:0000313" key="4">
    <source>
        <dbReference type="Proteomes" id="UP000694865"/>
    </source>
</evidence>
<dbReference type="InterPro" id="IPR000569">
    <property type="entry name" value="HECT_dom"/>
</dbReference>
<dbReference type="Pfam" id="PF00632">
    <property type="entry name" value="HECT"/>
    <property type="match status" value="1"/>
</dbReference>
<dbReference type="RefSeq" id="XP_002741453.1">
    <property type="nucleotide sequence ID" value="XM_002741407.1"/>
</dbReference>
<sequence>MPGPSGAYDKNGADGVYASLFRDEKVCHISDTEDVQKLSQTSPLEDILSILAEQINLDTISKFNISRNQLFDCVKRGLKRKSFSPFNKISVKFTDDEGSSEGAVDEGGPMREMLALTMNHIVGSHLLDGTSTTKFLTCISKSVDENEYYLVGQIIAMSLVHGGRAPHCFADHFFNVIVHGTESVKHTTEDLPVGSAVKDDLLKLRNVNVEEANSVISGTLENLLELAGTWKHIQSEDDKENVIRDTIKWYLFGRTKTALDQFKNGLSTLGVLAAIQEYPSVFKPAFCYEAVPLTAATFAVSEKVVITRSENGSTAYNVESRVLAHWADFLQDVEESESQLTLAQILMFSTGCCEFVFGLQLEVQFLHEKEADEMHSKFPKTNTCAGILSLPVVHNTYNEFKNAMEFGIANAKGFGCA</sequence>
<gene>
    <name evidence="5" type="primary">LOC100369740</name>
</gene>
<dbReference type="InterPro" id="IPR035983">
    <property type="entry name" value="Hect_E3_ubiquitin_ligase"/>
</dbReference>
<dbReference type="Gene3D" id="3.30.2410.10">
    <property type="entry name" value="Hect, E3 ligase catalytic domain"/>
    <property type="match status" value="1"/>
</dbReference>
<feature type="domain" description="HECT" evidence="3">
    <location>
        <begin position="78"/>
        <end position="417"/>
    </location>
</feature>
<dbReference type="GeneID" id="100369740"/>
<protein>
    <submittedName>
        <fullName evidence="5">G2/M phase-specific E3 ubiquitin-protein ligase-like</fullName>
    </submittedName>
</protein>
<keyword evidence="4" id="KW-1185">Reference proteome</keyword>
<reference evidence="5" key="1">
    <citation type="submission" date="2025-08" db="UniProtKB">
        <authorList>
            <consortium name="RefSeq"/>
        </authorList>
    </citation>
    <scope>IDENTIFICATION</scope>
    <source>
        <tissue evidence="5">Testes</tissue>
    </source>
</reference>
<dbReference type="Gene3D" id="3.90.1750.10">
    <property type="entry name" value="Hect, E3 ligase catalytic domains"/>
    <property type="match status" value="1"/>
</dbReference>
<name>A0ABM0H0F8_SACKO</name>
<evidence type="ECO:0000256" key="2">
    <source>
        <dbReference type="PROSITE-ProRule" id="PRU00104"/>
    </source>
</evidence>
<dbReference type="Proteomes" id="UP000694865">
    <property type="component" value="Unplaced"/>
</dbReference>